<dbReference type="EMBL" id="HE575320">
    <property type="protein sequence ID" value="CCC91622.1"/>
    <property type="molecule type" value="Genomic_DNA"/>
</dbReference>
<dbReference type="SUPFAM" id="SSF101386">
    <property type="entry name" value="all-alpha NTP pyrophosphatases"/>
    <property type="match status" value="1"/>
</dbReference>
<organism evidence="1">
    <name type="scientific">Trypanosoma congolense (strain IL3000)</name>
    <dbReference type="NCBI Taxonomy" id="1068625"/>
    <lineage>
        <taxon>Eukaryota</taxon>
        <taxon>Discoba</taxon>
        <taxon>Euglenozoa</taxon>
        <taxon>Kinetoplastea</taxon>
        <taxon>Metakinetoplastina</taxon>
        <taxon>Trypanosomatida</taxon>
        <taxon>Trypanosomatidae</taxon>
        <taxon>Trypanosoma</taxon>
        <taxon>Nannomonas</taxon>
    </lineage>
</organism>
<dbReference type="Pfam" id="PF08761">
    <property type="entry name" value="dUTPase_2"/>
    <property type="match status" value="1"/>
</dbReference>
<dbReference type="Gene3D" id="1.20.1670.10">
    <property type="entry name" value="Type II deoxyuridine triphosphatase"/>
    <property type="match status" value="1"/>
</dbReference>
<protein>
    <submittedName>
        <fullName evidence="1">Uncharacterized protein TCIL3000_7_4360</fullName>
    </submittedName>
</protein>
<dbReference type="Gene3D" id="1.20.1680.10">
    <property type="entry name" value="Type II deoxyuridine triphosphatase"/>
    <property type="match status" value="1"/>
</dbReference>
<dbReference type="VEuPathDB" id="TriTrypDB:TcIL3000_7_4360"/>
<reference evidence="1" key="1">
    <citation type="journal article" date="2012" name="Proc. Natl. Acad. Sci. U.S.A.">
        <title>Antigenic diversity is generated by distinct evolutionary mechanisms in African trypanosome species.</title>
        <authorList>
            <person name="Jackson A.P."/>
            <person name="Berry A."/>
            <person name="Aslett M."/>
            <person name="Allison H.C."/>
            <person name="Burton P."/>
            <person name="Vavrova-Anderson J."/>
            <person name="Brown R."/>
            <person name="Browne H."/>
            <person name="Corton N."/>
            <person name="Hauser H."/>
            <person name="Gamble J."/>
            <person name="Gilderthorp R."/>
            <person name="Marcello L."/>
            <person name="McQuillan J."/>
            <person name="Otto T.D."/>
            <person name="Quail M.A."/>
            <person name="Sanders M.J."/>
            <person name="van Tonder A."/>
            <person name="Ginger M.L."/>
            <person name="Field M.C."/>
            <person name="Barry J.D."/>
            <person name="Hertz-Fowler C."/>
            <person name="Berriman M."/>
        </authorList>
    </citation>
    <scope>NUCLEOTIDE SEQUENCE</scope>
    <source>
        <strain evidence="1">IL3000</strain>
    </source>
</reference>
<evidence type="ECO:0000313" key="1">
    <source>
        <dbReference type="EMBL" id="CCC91622.1"/>
    </source>
</evidence>
<accession>G0UQG1</accession>
<name>G0UQG1_TRYCI</name>
<dbReference type="InterPro" id="IPR014871">
    <property type="entry name" value="dUTPase/dCTP_pyrophosphatase"/>
</dbReference>
<gene>
    <name evidence="1" type="ORF">TCIL3000_7_4360</name>
</gene>
<dbReference type="AlphaFoldDB" id="G0UQG1"/>
<dbReference type="CDD" id="cd11527">
    <property type="entry name" value="NTP-PPase_dUTPase"/>
    <property type="match status" value="1"/>
</dbReference>
<sequence>MKTARRLTIPSAILRSLVMLQDGLNKMVDSNWRQSRCADDWALAITMETAELLDSYPWKWWKNLQAQVDTQNVKIELTDILHFSLSGAMQVGSDVTKMARTEDAETAGKQPARWCYFSRPRGAPPSAGTTAHSGGCAPSLPEPVCASECSVSDFMFFPLSEKSNAIASFRNVIQLANVHHFQLITEAVIAAAEDFNFNLVAYYVAKHTLNSIRQMKGYKDGTYVKTRSGVEDNVLLHECISSFTITDVTNEEGYREKWDDIMHRVFDAFGIPKEEQLNIGHWLKC</sequence>
<proteinExistence type="predicted"/>